<name>A0A8C0BJQ2_9AVES</name>
<reference evidence="4" key="1">
    <citation type="submission" date="2025-08" db="UniProtKB">
        <authorList>
            <consortium name="Ensembl"/>
        </authorList>
    </citation>
    <scope>IDENTIFICATION</scope>
</reference>
<organism evidence="4 5">
    <name type="scientific">Buteo japonicus</name>
    <dbReference type="NCBI Taxonomy" id="224669"/>
    <lineage>
        <taxon>Eukaryota</taxon>
        <taxon>Metazoa</taxon>
        <taxon>Chordata</taxon>
        <taxon>Craniata</taxon>
        <taxon>Vertebrata</taxon>
        <taxon>Euteleostomi</taxon>
        <taxon>Archelosauria</taxon>
        <taxon>Archosauria</taxon>
        <taxon>Dinosauria</taxon>
        <taxon>Saurischia</taxon>
        <taxon>Theropoda</taxon>
        <taxon>Coelurosauria</taxon>
        <taxon>Aves</taxon>
        <taxon>Neognathae</taxon>
        <taxon>Neoaves</taxon>
        <taxon>Telluraves</taxon>
        <taxon>Accipitrimorphae</taxon>
        <taxon>Accipitriformes</taxon>
        <taxon>Accipitridae</taxon>
        <taxon>Accipitrinae</taxon>
        <taxon>Buteo</taxon>
    </lineage>
</organism>
<dbReference type="SUPFAM" id="SSF116907">
    <property type="entry name" value="Hook domain"/>
    <property type="match status" value="1"/>
</dbReference>
<feature type="domain" description="Calponin-homology (CH)" evidence="3">
    <location>
        <begin position="12"/>
        <end position="129"/>
    </location>
</feature>
<evidence type="ECO:0000256" key="2">
    <source>
        <dbReference type="SAM" id="MobiDB-lite"/>
    </source>
</evidence>
<feature type="compositionally biased region" description="Polar residues" evidence="2">
    <location>
        <begin position="993"/>
        <end position="1008"/>
    </location>
</feature>
<dbReference type="GO" id="GO:0030705">
    <property type="term" value="P:cytoskeleton-dependent intracellular transport"/>
    <property type="evidence" value="ECO:0007669"/>
    <property type="project" value="TreeGrafter"/>
</dbReference>
<dbReference type="InterPro" id="IPR036872">
    <property type="entry name" value="CH_dom_sf"/>
</dbReference>
<feature type="compositionally biased region" description="Polar residues" evidence="2">
    <location>
        <begin position="1540"/>
        <end position="1559"/>
    </location>
</feature>
<protein>
    <submittedName>
        <fullName evidence="4">Coiled-coil domain containing 88A</fullName>
    </submittedName>
</protein>
<evidence type="ECO:0000256" key="1">
    <source>
        <dbReference type="SAM" id="Coils"/>
    </source>
</evidence>
<dbReference type="Ensembl" id="ENSBJAT00000018630.1">
    <property type="protein sequence ID" value="ENSBJAP00000018128.1"/>
    <property type="gene ID" value="ENSBJAG00000008250.1"/>
</dbReference>
<feature type="region of interest" description="Disordered" evidence="2">
    <location>
        <begin position="1540"/>
        <end position="1582"/>
    </location>
</feature>
<dbReference type="PANTHER" id="PTHR18947">
    <property type="entry name" value="HOOK PROTEINS"/>
    <property type="match status" value="1"/>
</dbReference>
<feature type="compositionally biased region" description="Polar residues" evidence="2">
    <location>
        <begin position="1425"/>
        <end position="1439"/>
    </location>
</feature>
<dbReference type="GO" id="GO:0005737">
    <property type="term" value="C:cytoplasm"/>
    <property type="evidence" value="ECO:0007669"/>
    <property type="project" value="TreeGrafter"/>
</dbReference>
<evidence type="ECO:0000259" key="3">
    <source>
        <dbReference type="PROSITE" id="PS50021"/>
    </source>
</evidence>
<feature type="region of interest" description="Disordered" evidence="2">
    <location>
        <begin position="1395"/>
        <end position="1439"/>
    </location>
</feature>
<feature type="region of interest" description="Disordered" evidence="2">
    <location>
        <begin position="1958"/>
        <end position="1983"/>
    </location>
</feature>
<keyword evidence="1" id="KW-0175">Coiled coil</keyword>
<dbReference type="Gene3D" id="1.10.418.10">
    <property type="entry name" value="Calponin-like domain"/>
    <property type="match status" value="1"/>
</dbReference>
<feature type="compositionally biased region" description="Polar residues" evidence="2">
    <location>
        <begin position="1632"/>
        <end position="1642"/>
    </location>
</feature>
<keyword evidence="5" id="KW-1185">Reference proteome</keyword>
<dbReference type="PROSITE" id="PS50021">
    <property type="entry name" value="CH"/>
    <property type="match status" value="1"/>
</dbReference>
<dbReference type="GO" id="GO:0051959">
    <property type="term" value="F:dynein light intermediate chain binding"/>
    <property type="evidence" value="ECO:0007669"/>
    <property type="project" value="TreeGrafter"/>
</dbReference>
<feature type="coiled-coil region" evidence="1">
    <location>
        <begin position="483"/>
        <end position="907"/>
    </location>
</feature>
<feature type="compositionally biased region" description="Polar residues" evidence="2">
    <location>
        <begin position="1398"/>
        <end position="1410"/>
    </location>
</feature>
<evidence type="ECO:0000313" key="5">
    <source>
        <dbReference type="Proteomes" id="UP000694555"/>
    </source>
</evidence>
<dbReference type="GO" id="GO:0008017">
    <property type="term" value="F:microtubule binding"/>
    <property type="evidence" value="ECO:0007669"/>
    <property type="project" value="TreeGrafter"/>
</dbReference>
<feature type="region of interest" description="Disordered" evidence="2">
    <location>
        <begin position="985"/>
        <end position="1016"/>
    </location>
</feature>
<feature type="region of interest" description="Disordered" evidence="2">
    <location>
        <begin position="1619"/>
        <end position="1660"/>
    </location>
</feature>
<dbReference type="Proteomes" id="UP000694555">
    <property type="component" value="Unplaced"/>
</dbReference>
<dbReference type="PANTHER" id="PTHR18947:SF30">
    <property type="entry name" value="GIRDIN"/>
    <property type="match status" value="1"/>
</dbReference>
<sequence>MENEIFTPLLEQFMASPLVTWVKTFGPLAGGNGTNLEEYVALVDGVFLNEVMLQINPKSANQRINKKVNNDASLRIQNLSILVKQIKTYYQENLQQLIMMSLPNVLIIGKNPFSEEFIERIQGLDFDTRAAVAAHIQEVTHNQENVFDLQWMDVIVLTQEYVEPLLKNMALHLKRLIDERDEHSETIIELSEERDCLRFLPHASAAQSPCGSPGMKRTESRQHLSVELADAKAKIRRLRQELEEKTEQLLDCKQEFEQMESELKRLQQENMNLLSDARSARVYRDELDALREKAIRVDKLESEVSRYKERLHDIEFYKARVEELKEDNQVLLETKTMLEDQLEGTRARSDKLHELEKENLQLKAKLHDMEMERDMDRKKIEELMEENMTLEMAQKQSMDESLHLGWELEQMNRTTELSEVPQKSLGHEVNELTSSRLLKLEMENQSLLKTVEELQSAVGSAEGSTSRILKTEKENQRLSKKVIISLENEISQEKQSLQNSQNLSKDLMKEKAQLEKTLEALRENSERQIKLLEQENEHLNQTVASLRQRSQISAEARMKEIEKENKILHESIKETSSKLNKTEFEKRQVRKELEHYKEKGERAEELENELHHLEKENELLQKKITNLKITCEKIEALEQENSDLEMENRKLKKTLDSLKNLTFQLESLEKENSQLDEENLELRRTIESLKCTSIKVAQLQLENKELESEKEQLKKSLELMKASFKKTERLEVSYQGLDTENQRLQKALENSNKKIQQLESELQDLESENQTLQKNLEELKISSKRLEQLEKENKLLEQETSQLEKDKKQLEKENKRLRQQAEIKDSTLEENNVKISNLEKENKSLFKEIVVYKESCVRLKELEKENKELVKRATIDKKTLVTLREDLVNEKLKTQQMNNDLEKLAHELEKIGLNKERLLHDEQSSDDSRYKLLESKLESTLKKSLEIKEEKIAALEARLEESTNLNQQLRQELKTVKKNYEALKQRQEEERMVQNSPPRSGEENQSVNKWEKENQETTRELLKVKDRLIEVERNNATLQAEKQALKTQLKQLETQNSNLQAQILALQRQTVSLQEQNTTLQTQNAKLQVENSTLNSQSTSLMNQNAQLLIQQSALENENECVLKEREDLKSLYDSLLKDHEKLENLHERQASEYESLIAKHGSLKSAHKNLEVEHKDLEDRYNQLLKQKVQLEELEKVLKIEQEKMLQQNEKHETVAAEYKKLRDENERLTHTYSQLLRENEVLQTDHKNLKTLLNNSKLEQTRLEAEFSKLKEQYQQLDITSTKLNNQCELLSQLKGNLEEENRHLLDQIQTLMLQNRTLLEQNMESKDLFHVEQRQYIDKLNELRRQKEKLEEKIMDQYKFYEPSPPRRRGNWITLKMRKLIKSKKDVNRERLKSVTLTPTRSESSEGFLQLPHQDSQDSSSVGSNSLEDGQTLGTKKSSMVALKRLPFLRNRPKEKDKMKAFYRRSMSMNDLVQSMVLAGGQWTGSSEHLEGPDDISTGKRRKELGAMAFSTTAINFATVNSSTGFRSKQLLNNKDTTSFEDVSPQGISDDSSTGSRVHASRPASLDSGRTSTSNSNNNASIHEVKAGAVNSQSRPQSHSSGEFSLLHEHEAWSSSSSSPIQYLKGHTRSSPVLQQRTPETLDSHGKQIKTGSPGSEVVTLQQFLEESNKSTSSELKSMSEENLLDEVMKSLSESVELTGKEKLRKQPSAGCGIVRSLSVKNTVDFSDGRSIKPEQLVRPSLRKTEDTYFTSSPVKFTSGAQGKAKSVKEKIQATVSQRQSRDCNPYATLPRASSVISTAEGTTRRTSIHDFLSKDSRQPVSVDPAPSTADRSVPSTSSEYSAHQLSSNFFHCVAYRVDCVPQSDIANTVKPCNLGCNSDVPKTSRMERSNFHERTLLSTGVFDDKVSISSNDSTGSFTVAQPFLSLNTELVSNISGLPQRSTSKTTDQANLSAFRSVPKNQEQPSANQKSDQSDLRSVPASEFVPTTCVNTSEAESLLLVSEDNKTVWYEYGCV</sequence>
<evidence type="ECO:0000313" key="4">
    <source>
        <dbReference type="Ensembl" id="ENSBJAP00000018128.1"/>
    </source>
</evidence>
<accession>A0A8C0BJQ2</accession>
<feature type="coiled-coil region" evidence="1">
    <location>
        <begin position="1112"/>
        <end position="1363"/>
    </location>
</feature>
<dbReference type="GO" id="GO:0005813">
    <property type="term" value="C:centrosome"/>
    <property type="evidence" value="ECO:0007669"/>
    <property type="project" value="TreeGrafter"/>
</dbReference>
<feature type="coiled-coil region" evidence="1">
    <location>
        <begin position="221"/>
        <end position="400"/>
    </location>
</feature>
<proteinExistence type="predicted"/>
<dbReference type="InterPro" id="IPR001715">
    <property type="entry name" value="CH_dom"/>
</dbReference>
<reference evidence="4" key="2">
    <citation type="submission" date="2025-09" db="UniProtKB">
        <authorList>
            <consortium name="Ensembl"/>
        </authorList>
    </citation>
    <scope>IDENTIFICATION</scope>
</reference>
<feature type="compositionally biased region" description="Polar residues" evidence="2">
    <location>
        <begin position="1958"/>
        <end position="1974"/>
    </location>
</feature>
<feature type="region of interest" description="Disordered" evidence="2">
    <location>
        <begin position="1819"/>
        <end position="1840"/>
    </location>
</feature>
<dbReference type="GO" id="GO:0031122">
    <property type="term" value="P:cytoplasmic microtubule organization"/>
    <property type="evidence" value="ECO:0007669"/>
    <property type="project" value="TreeGrafter"/>
</dbReference>